<dbReference type="EMBL" id="JAULSU010000007">
    <property type="protein sequence ID" value="KAK0611269.1"/>
    <property type="molecule type" value="Genomic_DNA"/>
</dbReference>
<reference evidence="1" key="1">
    <citation type="submission" date="2023-06" db="EMBL/GenBank/DDBJ databases">
        <title>Genome-scale phylogeny and comparative genomics of the fungal order Sordariales.</title>
        <authorList>
            <consortium name="Lawrence Berkeley National Laboratory"/>
            <person name="Hensen N."/>
            <person name="Bonometti L."/>
            <person name="Westerberg I."/>
            <person name="Brannstrom I.O."/>
            <person name="Guillou S."/>
            <person name="Cros-Aarteil S."/>
            <person name="Calhoun S."/>
            <person name="Haridas S."/>
            <person name="Kuo A."/>
            <person name="Mondo S."/>
            <person name="Pangilinan J."/>
            <person name="Riley R."/>
            <person name="Labutti K."/>
            <person name="Andreopoulos B."/>
            <person name="Lipzen A."/>
            <person name="Chen C."/>
            <person name="Yanf M."/>
            <person name="Daum C."/>
            <person name="Ng V."/>
            <person name="Clum A."/>
            <person name="Steindorff A."/>
            <person name="Ohm R."/>
            <person name="Martin F."/>
            <person name="Silar P."/>
            <person name="Natvig D."/>
            <person name="Lalanne C."/>
            <person name="Gautier V."/>
            <person name="Ament-Velasquez S.L."/>
            <person name="Kruys A."/>
            <person name="Hutchinson M.I."/>
            <person name="Powell A.J."/>
            <person name="Barry K."/>
            <person name="Miller A.N."/>
            <person name="Grigoriev I.V."/>
            <person name="Debuchy R."/>
            <person name="Gladieux P."/>
            <person name="Thoren M.H."/>
            <person name="Johannesson H."/>
        </authorList>
    </citation>
    <scope>NUCLEOTIDE SEQUENCE</scope>
    <source>
        <strain evidence="1">CBS 606.72</strain>
    </source>
</reference>
<organism evidence="1 2">
    <name type="scientific">Immersiella caudata</name>
    <dbReference type="NCBI Taxonomy" id="314043"/>
    <lineage>
        <taxon>Eukaryota</taxon>
        <taxon>Fungi</taxon>
        <taxon>Dikarya</taxon>
        <taxon>Ascomycota</taxon>
        <taxon>Pezizomycotina</taxon>
        <taxon>Sordariomycetes</taxon>
        <taxon>Sordariomycetidae</taxon>
        <taxon>Sordariales</taxon>
        <taxon>Lasiosphaeriaceae</taxon>
        <taxon>Immersiella</taxon>
    </lineage>
</organism>
<name>A0AA39TL21_9PEZI</name>
<comment type="caution">
    <text evidence="1">The sequence shown here is derived from an EMBL/GenBank/DDBJ whole genome shotgun (WGS) entry which is preliminary data.</text>
</comment>
<evidence type="ECO:0000313" key="1">
    <source>
        <dbReference type="EMBL" id="KAK0611269.1"/>
    </source>
</evidence>
<sequence>MHLHPHPPNLFLRLPRHRLRPPHPRAITTEHLCPVYFCPIPEQIWYNGAGFTHHNLKAPLAEGEVYPVRVLPFPCFAHAQTCRNWISPEEVKRKRKDYMEGRRDDERAVADVNVRILRSNKRRRGEFVGGDKGRVMRGKAGFWAPVGIDGKVKRSLKDEKERRRFWVDRLEAAREDCDARWREEERGVDLERLAGRRLSVRYAWPGEDGYAWGAVEDNATALRIAWDRTWGKGNAAALLMRADATDTGLVM</sequence>
<evidence type="ECO:0000313" key="2">
    <source>
        <dbReference type="Proteomes" id="UP001175000"/>
    </source>
</evidence>
<keyword evidence="2" id="KW-1185">Reference proteome</keyword>
<dbReference type="Proteomes" id="UP001175000">
    <property type="component" value="Unassembled WGS sequence"/>
</dbReference>
<proteinExistence type="predicted"/>
<accession>A0AA39TL21</accession>
<gene>
    <name evidence="1" type="ORF">B0T14DRAFT_571179</name>
</gene>
<dbReference type="AlphaFoldDB" id="A0AA39TL21"/>
<protein>
    <submittedName>
        <fullName evidence="1">Uncharacterized protein</fullName>
    </submittedName>
</protein>